<evidence type="ECO:0000313" key="3">
    <source>
        <dbReference type="Proteomes" id="UP000320390"/>
    </source>
</evidence>
<dbReference type="AlphaFoldDB" id="A0A518EPD8"/>
<keyword evidence="2" id="KW-0413">Isomerase</keyword>
<accession>A0A518EPD8</accession>
<dbReference type="GO" id="GO:0005737">
    <property type="term" value="C:cytoplasm"/>
    <property type="evidence" value="ECO:0007669"/>
    <property type="project" value="TreeGrafter"/>
</dbReference>
<proteinExistence type="predicted"/>
<sequence>MNGRRLLITGCDGFIGQHVAREARAQGWTTIGVSRAATPLAEVDERIELNLLAPDAEDRLVRAMGGAEAVVHAAARVQLFGRAAPVIADNVASTRSVLGAAARAGAPRVVFLSSACVLFEPFDQPGLREDAALPARCMNGYAESKKRCEGLVAEYPGSWAILRPQAVIGPGDRTLLPPVLAAARSGRWRWIGRRDAASTDLLSVGNLVEYSVRAAGLPEATGVFHLSDGEVVPIETLFRQVFEALSIRVAEKRVSSRSARALALAVETPMRWLAPAIAPPLTAFGVEVLTRTRTLDRTRTLRYLGPPSRTLREGLDRALETFASG</sequence>
<dbReference type="OrthoDB" id="9811743at2"/>
<organism evidence="2 3">
    <name type="scientific">Saltatorellus ferox</name>
    <dbReference type="NCBI Taxonomy" id="2528018"/>
    <lineage>
        <taxon>Bacteria</taxon>
        <taxon>Pseudomonadati</taxon>
        <taxon>Planctomycetota</taxon>
        <taxon>Planctomycetia</taxon>
        <taxon>Planctomycetia incertae sedis</taxon>
        <taxon>Saltatorellus</taxon>
    </lineage>
</organism>
<dbReference type="RefSeq" id="WP_145195701.1">
    <property type="nucleotide sequence ID" value="NZ_CP036434.1"/>
</dbReference>
<feature type="domain" description="NAD-dependent epimerase/dehydratase" evidence="1">
    <location>
        <begin position="7"/>
        <end position="217"/>
    </location>
</feature>
<dbReference type="GO" id="GO:0004029">
    <property type="term" value="F:aldehyde dehydrogenase (NAD+) activity"/>
    <property type="evidence" value="ECO:0007669"/>
    <property type="project" value="TreeGrafter"/>
</dbReference>
<dbReference type="PANTHER" id="PTHR48079:SF6">
    <property type="entry name" value="NAD(P)-BINDING DOMAIN-CONTAINING PROTEIN-RELATED"/>
    <property type="match status" value="1"/>
</dbReference>
<protein>
    <submittedName>
        <fullName evidence="2">3 beta-hydroxysteroid dehydrogenase/Delta 5--&gt;4-isomerase</fullName>
    </submittedName>
</protein>
<dbReference type="Gene3D" id="3.40.50.720">
    <property type="entry name" value="NAD(P)-binding Rossmann-like Domain"/>
    <property type="match status" value="1"/>
</dbReference>
<dbReference type="Proteomes" id="UP000320390">
    <property type="component" value="Chromosome"/>
</dbReference>
<evidence type="ECO:0000313" key="2">
    <source>
        <dbReference type="EMBL" id="QDV05955.1"/>
    </source>
</evidence>
<dbReference type="SUPFAM" id="SSF51735">
    <property type="entry name" value="NAD(P)-binding Rossmann-fold domains"/>
    <property type="match status" value="1"/>
</dbReference>
<dbReference type="EMBL" id="CP036434">
    <property type="protein sequence ID" value="QDV05955.1"/>
    <property type="molecule type" value="Genomic_DNA"/>
</dbReference>
<name>A0A518EPD8_9BACT</name>
<dbReference type="InterPro" id="IPR036291">
    <property type="entry name" value="NAD(P)-bd_dom_sf"/>
</dbReference>
<reference evidence="2 3" key="1">
    <citation type="submission" date="2019-02" db="EMBL/GenBank/DDBJ databases">
        <title>Deep-cultivation of Planctomycetes and their phenomic and genomic characterization uncovers novel biology.</title>
        <authorList>
            <person name="Wiegand S."/>
            <person name="Jogler M."/>
            <person name="Boedeker C."/>
            <person name="Pinto D."/>
            <person name="Vollmers J."/>
            <person name="Rivas-Marin E."/>
            <person name="Kohn T."/>
            <person name="Peeters S.H."/>
            <person name="Heuer A."/>
            <person name="Rast P."/>
            <person name="Oberbeckmann S."/>
            <person name="Bunk B."/>
            <person name="Jeske O."/>
            <person name="Meyerdierks A."/>
            <person name="Storesund J.E."/>
            <person name="Kallscheuer N."/>
            <person name="Luecker S."/>
            <person name="Lage O.M."/>
            <person name="Pohl T."/>
            <person name="Merkel B.J."/>
            <person name="Hornburger P."/>
            <person name="Mueller R.-W."/>
            <person name="Bruemmer F."/>
            <person name="Labrenz M."/>
            <person name="Spormann A.M."/>
            <person name="Op den Camp H."/>
            <person name="Overmann J."/>
            <person name="Amann R."/>
            <person name="Jetten M.S.M."/>
            <person name="Mascher T."/>
            <person name="Medema M.H."/>
            <person name="Devos D.P."/>
            <person name="Kaster A.-K."/>
            <person name="Ovreas L."/>
            <person name="Rohde M."/>
            <person name="Galperin M.Y."/>
            <person name="Jogler C."/>
        </authorList>
    </citation>
    <scope>NUCLEOTIDE SEQUENCE [LARGE SCALE GENOMIC DNA]</scope>
    <source>
        <strain evidence="2 3">Poly30</strain>
    </source>
</reference>
<dbReference type="InterPro" id="IPR051783">
    <property type="entry name" value="NAD(P)-dependent_oxidoreduct"/>
</dbReference>
<evidence type="ECO:0000259" key="1">
    <source>
        <dbReference type="Pfam" id="PF01370"/>
    </source>
</evidence>
<dbReference type="Pfam" id="PF01370">
    <property type="entry name" value="Epimerase"/>
    <property type="match status" value="1"/>
</dbReference>
<dbReference type="PANTHER" id="PTHR48079">
    <property type="entry name" value="PROTEIN YEEZ"/>
    <property type="match status" value="1"/>
</dbReference>
<dbReference type="GO" id="GO:0016853">
    <property type="term" value="F:isomerase activity"/>
    <property type="evidence" value="ECO:0007669"/>
    <property type="project" value="UniProtKB-KW"/>
</dbReference>
<gene>
    <name evidence="2" type="ORF">Poly30_14580</name>
</gene>
<dbReference type="InterPro" id="IPR001509">
    <property type="entry name" value="Epimerase_deHydtase"/>
</dbReference>
<keyword evidence="3" id="KW-1185">Reference proteome</keyword>